<dbReference type="Proteomes" id="UP000186922">
    <property type="component" value="Unassembled WGS sequence"/>
</dbReference>
<dbReference type="EMBL" id="BDGG01000004">
    <property type="protein sequence ID" value="GAU98698.1"/>
    <property type="molecule type" value="Genomic_DNA"/>
</dbReference>
<reference evidence="1 2" key="1">
    <citation type="journal article" date="2016" name="Nat. Commun.">
        <title>Extremotolerant tardigrade genome and improved radiotolerance of human cultured cells by tardigrade-unique protein.</title>
        <authorList>
            <person name="Hashimoto T."/>
            <person name="Horikawa D.D."/>
            <person name="Saito Y."/>
            <person name="Kuwahara H."/>
            <person name="Kozuka-Hata H."/>
            <person name="Shin-I T."/>
            <person name="Minakuchi Y."/>
            <person name="Ohishi K."/>
            <person name="Motoyama A."/>
            <person name="Aizu T."/>
            <person name="Enomoto A."/>
            <person name="Kondo K."/>
            <person name="Tanaka S."/>
            <person name="Hara Y."/>
            <person name="Koshikawa S."/>
            <person name="Sagara H."/>
            <person name="Miura T."/>
            <person name="Yokobori S."/>
            <person name="Miyagawa K."/>
            <person name="Suzuki Y."/>
            <person name="Kubo T."/>
            <person name="Oyama M."/>
            <person name="Kohara Y."/>
            <person name="Fujiyama A."/>
            <person name="Arakawa K."/>
            <person name="Katayama T."/>
            <person name="Toyoda A."/>
            <person name="Kunieda T."/>
        </authorList>
    </citation>
    <scope>NUCLEOTIDE SEQUENCE [LARGE SCALE GENOMIC DNA]</scope>
    <source>
        <strain evidence="1 2">YOKOZUNA-1</strain>
    </source>
</reference>
<comment type="caution">
    <text evidence="1">The sequence shown here is derived from an EMBL/GenBank/DDBJ whole genome shotgun (WGS) entry which is preliminary data.</text>
</comment>
<proteinExistence type="predicted"/>
<evidence type="ECO:0000313" key="1">
    <source>
        <dbReference type="EMBL" id="GAU98698.1"/>
    </source>
</evidence>
<dbReference type="AlphaFoldDB" id="A0A1D1VJM3"/>
<keyword evidence="2" id="KW-1185">Reference proteome</keyword>
<sequence>MAWNYEKLKSESYERHIFFLAIPRQQKQGKSRLGVHSNRLKITGKLLMAAISQAKAALVLHKQRIVHHEEIAERVRNLAI</sequence>
<gene>
    <name evidence="1" type="primary">RvY_09812-1</name>
    <name evidence="1" type="synonym">RvY_09812.1</name>
    <name evidence="1" type="ORF">RvY_09812</name>
</gene>
<evidence type="ECO:0000313" key="2">
    <source>
        <dbReference type="Proteomes" id="UP000186922"/>
    </source>
</evidence>
<accession>A0A1D1VJM3</accession>
<name>A0A1D1VJM3_RAMVA</name>
<protein>
    <submittedName>
        <fullName evidence="1">Uncharacterized protein</fullName>
    </submittedName>
</protein>
<organism evidence="1 2">
    <name type="scientific">Ramazzottius varieornatus</name>
    <name type="common">Water bear</name>
    <name type="synonym">Tardigrade</name>
    <dbReference type="NCBI Taxonomy" id="947166"/>
    <lineage>
        <taxon>Eukaryota</taxon>
        <taxon>Metazoa</taxon>
        <taxon>Ecdysozoa</taxon>
        <taxon>Tardigrada</taxon>
        <taxon>Eutardigrada</taxon>
        <taxon>Parachela</taxon>
        <taxon>Hypsibioidea</taxon>
        <taxon>Ramazzottiidae</taxon>
        <taxon>Ramazzottius</taxon>
    </lineage>
</organism>